<sequence>MKNFMAEMKQQDKILNEIKPKKSIKNEPPIRTPKVVSDSSKSYKHSDRINSTDYSKWDKFDADAAVLKIDLDDERQRELVEANNKKNLEKSKLIEVIEDDVDELTDFEKDRLSLKFKERGNEAYKAKDYDEAIKEYTQSINVKKTAAALNNRALVYLILKNYIRVISDTNECLQIEPNNIKALLRKAQAFLGKEMTIQAYETFDKVLQIDSTNQTAQQEIIKLQSKMPQRKSIRMKIEEVDETTEDVSKAKENKSKAKDEKKKVKKGKSEKLDMPEMSHVPELVKNIIPEEKTIFDQFKSEDTKPREKLVMPTEPQHQKRKEKKGGILIEEINVQ</sequence>
<keyword evidence="4" id="KW-0802">TPR repeat</keyword>
<keyword evidence="3" id="KW-0677">Repeat</keyword>
<keyword evidence="7" id="KW-1185">Reference proteome</keyword>
<feature type="region of interest" description="Disordered" evidence="5">
    <location>
        <begin position="15"/>
        <end position="49"/>
    </location>
</feature>
<proteinExistence type="predicted"/>
<dbReference type="Gene3D" id="1.25.40.10">
    <property type="entry name" value="Tetratricopeptide repeat domain"/>
    <property type="match status" value="1"/>
</dbReference>
<dbReference type="InterPro" id="IPR019734">
    <property type="entry name" value="TPR_rpt"/>
</dbReference>
<dbReference type="AlphaFoldDB" id="A0A9N9RZY1"/>
<dbReference type="Proteomes" id="UP001153620">
    <property type="component" value="Chromosome 3"/>
</dbReference>
<dbReference type="GO" id="GO:0031072">
    <property type="term" value="F:heat shock protein binding"/>
    <property type="evidence" value="ECO:0007669"/>
    <property type="project" value="TreeGrafter"/>
</dbReference>
<feature type="region of interest" description="Disordered" evidence="5">
    <location>
        <begin position="240"/>
        <end position="280"/>
    </location>
</feature>
<evidence type="ECO:0000313" key="6">
    <source>
        <dbReference type="EMBL" id="CAG9806579.1"/>
    </source>
</evidence>
<evidence type="ECO:0000313" key="7">
    <source>
        <dbReference type="Proteomes" id="UP001153620"/>
    </source>
</evidence>
<evidence type="ECO:0000256" key="5">
    <source>
        <dbReference type="SAM" id="MobiDB-lite"/>
    </source>
</evidence>
<dbReference type="GO" id="GO:0005739">
    <property type="term" value="C:mitochondrion"/>
    <property type="evidence" value="ECO:0007669"/>
    <property type="project" value="TreeGrafter"/>
</dbReference>
<keyword evidence="2" id="KW-0963">Cytoplasm</keyword>
<dbReference type="InterPro" id="IPR011990">
    <property type="entry name" value="TPR-like_helical_dom_sf"/>
</dbReference>
<dbReference type="GO" id="GO:0005829">
    <property type="term" value="C:cytosol"/>
    <property type="evidence" value="ECO:0007669"/>
    <property type="project" value="TreeGrafter"/>
</dbReference>
<evidence type="ECO:0000256" key="2">
    <source>
        <dbReference type="ARBA" id="ARBA00022490"/>
    </source>
</evidence>
<reference evidence="6" key="2">
    <citation type="submission" date="2022-10" db="EMBL/GenBank/DDBJ databases">
        <authorList>
            <consortium name="ENA_rothamsted_submissions"/>
            <consortium name="culmorum"/>
            <person name="King R."/>
        </authorList>
    </citation>
    <scope>NUCLEOTIDE SEQUENCE</scope>
</reference>
<comment type="subcellular location">
    <subcellularLocation>
        <location evidence="1">Cytoplasm</location>
    </subcellularLocation>
</comment>
<dbReference type="SUPFAM" id="SSF48452">
    <property type="entry name" value="TPR-like"/>
    <property type="match status" value="1"/>
</dbReference>
<dbReference type="InterPro" id="IPR051982">
    <property type="entry name" value="CiliaryAsmbly_MitoImport"/>
</dbReference>
<evidence type="ECO:0000256" key="1">
    <source>
        <dbReference type="ARBA" id="ARBA00004496"/>
    </source>
</evidence>
<dbReference type="SMART" id="SM00028">
    <property type="entry name" value="TPR"/>
    <property type="match status" value="3"/>
</dbReference>
<feature type="region of interest" description="Disordered" evidence="5">
    <location>
        <begin position="296"/>
        <end position="327"/>
    </location>
</feature>
<organism evidence="6 7">
    <name type="scientific">Chironomus riparius</name>
    <dbReference type="NCBI Taxonomy" id="315576"/>
    <lineage>
        <taxon>Eukaryota</taxon>
        <taxon>Metazoa</taxon>
        <taxon>Ecdysozoa</taxon>
        <taxon>Arthropoda</taxon>
        <taxon>Hexapoda</taxon>
        <taxon>Insecta</taxon>
        <taxon>Pterygota</taxon>
        <taxon>Neoptera</taxon>
        <taxon>Endopterygota</taxon>
        <taxon>Diptera</taxon>
        <taxon>Nematocera</taxon>
        <taxon>Chironomoidea</taxon>
        <taxon>Chironomidae</taxon>
        <taxon>Chironominae</taxon>
        <taxon>Chironomus</taxon>
    </lineage>
</organism>
<reference evidence="6" key="1">
    <citation type="submission" date="2022-01" db="EMBL/GenBank/DDBJ databases">
        <authorList>
            <person name="King R."/>
        </authorList>
    </citation>
    <scope>NUCLEOTIDE SEQUENCE</scope>
</reference>
<evidence type="ECO:0000256" key="4">
    <source>
        <dbReference type="ARBA" id="ARBA00022803"/>
    </source>
</evidence>
<gene>
    <name evidence="6" type="ORF">CHIRRI_LOCUS9434</name>
</gene>
<protein>
    <submittedName>
        <fullName evidence="6">Uncharacterized protein</fullName>
    </submittedName>
</protein>
<dbReference type="PANTHER" id="PTHR45984">
    <property type="entry name" value="RNA (RNA) POLYMERASE II ASSOCIATED PROTEIN HOMOLOG"/>
    <property type="match status" value="1"/>
</dbReference>
<accession>A0A9N9RZY1</accession>
<dbReference type="EMBL" id="OU895879">
    <property type="protein sequence ID" value="CAG9806579.1"/>
    <property type="molecule type" value="Genomic_DNA"/>
</dbReference>
<dbReference type="OrthoDB" id="2942533at2759"/>
<dbReference type="PANTHER" id="PTHR45984:SF1">
    <property type="entry name" value="SPAG1 AXONEMAL DYNEIN ASSEMBLY FACTOR"/>
    <property type="match status" value="1"/>
</dbReference>
<evidence type="ECO:0000256" key="3">
    <source>
        <dbReference type="ARBA" id="ARBA00022737"/>
    </source>
</evidence>
<dbReference type="GO" id="GO:0006626">
    <property type="term" value="P:protein targeting to mitochondrion"/>
    <property type="evidence" value="ECO:0007669"/>
    <property type="project" value="TreeGrafter"/>
</dbReference>
<feature type="compositionally biased region" description="Basic and acidic residues" evidence="5">
    <location>
        <begin position="246"/>
        <end position="276"/>
    </location>
</feature>
<name>A0A9N9RZY1_9DIPT</name>
<feature type="compositionally biased region" description="Basic and acidic residues" evidence="5">
    <location>
        <begin position="296"/>
        <end position="309"/>
    </location>
</feature>